<keyword evidence="2" id="KW-1185">Reference proteome</keyword>
<dbReference type="RefSeq" id="YP_009984408.1">
    <property type="nucleotide sequence ID" value="NC_052652.1"/>
</dbReference>
<evidence type="ECO:0000313" key="2">
    <source>
        <dbReference type="Proteomes" id="UP000230824"/>
    </source>
</evidence>
<proteinExistence type="predicted"/>
<name>A0A291LA36_9CAUD</name>
<dbReference type="KEGG" id="vg:62611752"/>
<dbReference type="GeneID" id="62611752"/>
<dbReference type="EMBL" id="MF805809">
    <property type="protein sequence ID" value="ATI15782.1"/>
    <property type="molecule type" value="Genomic_DNA"/>
</dbReference>
<sequence length="85" mass="9665">MKGLEFNFVDAWEGWDELGVGDLCFYDVTLKEEYKHLAPSEDCDVILSILLSQSIVQFDFLKGSECIESKAFRLEVSLGEEIPVE</sequence>
<dbReference type="Proteomes" id="UP000230824">
    <property type="component" value="Segment"/>
</dbReference>
<accession>A0A291LA36</accession>
<reference evidence="1 2" key="1">
    <citation type="submission" date="2017-09" db="EMBL/GenBank/DDBJ databases">
        <title>Phage vB_EcoM_PHB05 against multidrug-resistant shiga toxin-producing Escherichia.</title>
        <authorList>
            <person name="Chen Y."/>
            <person name="Song J."/>
            <person name="Wu B."/>
        </authorList>
    </citation>
    <scope>NUCLEOTIDE SEQUENCE [LARGE SCALE GENOMIC DNA]</scope>
    <source>
        <strain evidence="1">Wastewater</strain>
    </source>
</reference>
<organism evidence="1 2">
    <name type="scientific">Escherichia phage vB_EcoM_PHB05</name>
    <dbReference type="NCBI Taxonomy" id="2041347"/>
    <lineage>
        <taxon>Viruses</taxon>
        <taxon>Duplodnaviria</taxon>
        <taxon>Heunggongvirae</taxon>
        <taxon>Uroviricota</taxon>
        <taxon>Caudoviricetes</taxon>
        <taxon>Stephanstirmvirinae</taxon>
        <taxon>Justusliebigvirus</taxon>
        <taxon>Justusliebigvirus PHB05</taxon>
    </lineage>
</organism>
<protein>
    <submittedName>
        <fullName evidence="1">Uncharacterized protein</fullName>
    </submittedName>
</protein>
<evidence type="ECO:0000313" key="1">
    <source>
        <dbReference type="EMBL" id="ATI15782.1"/>
    </source>
</evidence>